<evidence type="ECO:0000313" key="1">
    <source>
        <dbReference type="EMBL" id="NYH91747.1"/>
    </source>
</evidence>
<dbReference type="GO" id="GO:0016787">
    <property type="term" value="F:hydrolase activity"/>
    <property type="evidence" value="ECO:0007669"/>
    <property type="project" value="UniProtKB-ARBA"/>
</dbReference>
<dbReference type="PANTHER" id="PTHR10151">
    <property type="entry name" value="ECTONUCLEOTIDE PYROPHOSPHATASE/PHOSPHODIESTERASE"/>
    <property type="match status" value="1"/>
</dbReference>
<dbReference type="AlphaFoldDB" id="A0A852ZF51"/>
<dbReference type="Gene3D" id="3.40.720.10">
    <property type="entry name" value="Alkaline Phosphatase, subunit A"/>
    <property type="match status" value="1"/>
</dbReference>
<dbReference type="SUPFAM" id="SSF53649">
    <property type="entry name" value="Alkaline phosphatase-like"/>
    <property type="match status" value="1"/>
</dbReference>
<accession>A0A852ZF51</accession>
<organism evidence="1 2">
    <name type="scientific">Actinopolymorpha rutila</name>
    <dbReference type="NCBI Taxonomy" id="446787"/>
    <lineage>
        <taxon>Bacteria</taxon>
        <taxon>Bacillati</taxon>
        <taxon>Actinomycetota</taxon>
        <taxon>Actinomycetes</taxon>
        <taxon>Propionibacteriales</taxon>
        <taxon>Actinopolymorphaceae</taxon>
        <taxon>Actinopolymorpha</taxon>
    </lineage>
</organism>
<dbReference type="RefSeq" id="WP_179789282.1">
    <property type="nucleotide sequence ID" value="NZ_BAAARR010000001.1"/>
</dbReference>
<comment type="caution">
    <text evidence="1">The sequence shown here is derived from an EMBL/GenBank/DDBJ whole genome shotgun (WGS) entry which is preliminary data.</text>
</comment>
<sequence length="296" mass="31027">MPDTPSPSASSSARRAVVFGMDGVRFDVLRRAHTPHLDAIAADGFLAPIQVDPSGPTISGPVWATVATGVLPPVHRIFDNNLHGNRLAAHPNFLTRVEHARPGARTFALADWPPLVSTDHGGPVFPGGRLIPPGGTEHHGLATWEQCEDELADDAVEVLGSQDVHAAFVYFVGPDAVAHELGVGPEYVHAIEATDARMGRILAAIRARATAAAAAEEWTVVVVTDHGHRDEGGHGGDSAEERTAWIAASGPTVPAAPPEGLAHADIHPHVLTALGIDLDPSWGLSGRPFDVDVQPA</sequence>
<dbReference type="Proteomes" id="UP000579605">
    <property type="component" value="Unassembled WGS sequence"/>
</dbReference>
<dbReference type="Pfam" id="PF01663">
    <property type="entry name" value="Phosphodiest"/>
    <property type="match status" value="2"/>
</dbReference>
<proteinExistence type="predicted"/>
<evidence type="ECO:0000313" key="2">
    <source>
        <dbReference type="Proteomes" id="UP000579605"/>
    </source>
</evidence>
<reference evidence="1 2" key="1">
    <citation type="submission" date="2020-07" db="EMBL/GenBank/DDBJ databases">
        <title>Sequencing the genomes of 1000 actinobacteria strains.</title>
        <authorList>
            <person name="Klenk H.-P."/>
        </authorList>
    </citation>
    <scope>NUCLEOTIDE SEQUENCE [LARGE SCALE GENOMIC DNA]</scope>
    <source>
        <strain evidence="1 2">DSM 18448</strain>
    </source>
</reference>
<dbReference type="InterPro" id="IPR002591">
    <property type="entry name" value="Phosphodiest/P_Trfase"/>
</dbReference>
<protein>
    <submittedName>
        <fullName evidence="1">Putative AlkP superfamily pyrophosphatase or phosphodiesterase</fullName>
    </submittedName>
</protein>
<dbReference type="EMBL" id="JACBZH010000001">
    <property type="protein sequence ID" value="NYH91747.1"/>
    <property type="molecule type" value="Genomic_DNA"/>
</dbReference>
<keyword evidence="2" id="KW-1185">Reference proteome</keyword>
<name>A0A852ZF51_9ACTN</name>
<dbReference type="InterPro" id="IPR017850">
    <property type="entry name" value="Alkaline_phosphatase_core_sf"/>
</dbReference>
<gene>
    <name evidence="1" type="ORF">F4554_004385</name>
</gene>
<dbReference type="PANTHER" id="PTHR10151:SF120">
    <property type="entry name" value="BIS(5'-ADENOSYL)-TRIPHOSPHATASE"/>
    <property type="match status" value="1"/>
</dbReference>